<reference evidence="5" key="1">
    <citation type="submission" date="2020-11" db="EMBL/GenBank/DDBJ databases">
        <authorList>
            <person name="Tran Van P."/>
        </authorList>
    </citation>
    <scope>NUCLEOTIDE SEQUENCE</scope>
</reference>
<dbReference type="GO" id="GO:0035332">
    <property type="term" value="P:positive regulation of hippo signaling"/>
    <property type="evidence" value="ECO:0007669"/>
    <property type="project" value="TreeGrafter"/>
</dbReference>
<dbReference type="Pfam" id="PF02996">
    <property type="entry name" value="Prefoldin"/>
    <property type="match status" value="1"/>
</dbReference>
<evidence type="ECO:0000256" key="3">
    <source>
        <dbReference type="SAM" id="MobiDB-lite"/>
    </source>
</evidence>
<dbReference type="PRINTS" id="PR01502">
    <property type="entry name" value="UXTPROTEIN"/>
</dbReference>
<comment type="similarity">
    <text evidence="1">Belongs to the UXT family.</text>
</comment>
<dbReference type="GO" id="GO:0005886">
    <property type="term" value="C:plasma membrane"/>
    <property type="evidence" value="ECO:0007669"/>
    <property type="project" value="TreeGrafter"/>
</dbReference>
<keyword evidence="2" id="KW-0175">Coiled coil</keyword>
<evidence type="ECO:0000313" key="5">
    <source>
        <dbReference type="EMBL" id="CAD7225332.1"/>
    </source>
</evidence>
<dbReference type="OrthoDB" id="433124at2759"/>
<dbReference type="InterPro" id="IPR004127">
    <property type="entry name" value="Prefoldin_subunit_alpha"/>
</dbReference>
<accession>A0A7R8ZI70</accession>
<dbReference type="Pfam" id="PF10148">
    <property type="entry name" value="SCHIP-1_C"/>
    <property type="match status" value="2"/>
</dbReference>
<gene>
    <name evidence="5" type="ORF">CTOB1V02_LOCUS3277</name>
</gene>
<evidence type="ECO:0000259" key="4">
    <source>
        <dbReference type="Pfam" id="PF10148"/>
    </source>
</evidence>
<dbReference type="EMBL" id="OB660554">
    <property type="protein sequence ID" value="CAD7225332.1"/>
    <property type="molecule type" value="Genomic_DNA"/>
</dbReference>
<dbReference type="InterPro" id="IPR039045">
    <property type="entry name" value="SCHIP_1"/>
</dbReference>
<organism evidence="5">
    <name type="scientific">Cyprideis torosa</name>
    <dbReference type="NCBI Taxonomy" id="163714"/>
    <lineage>
        <taxon>Eukaryota</taxon>
        <taxon>Metazoa</taxon>
        <taxon>Ecdysozoa</taxon>
        <taxon>Arthropoda</taxon>
        <taxon>Crustacea</taxon>
        <taxon>Oligostraca</taxon>
        <taxon>Ostracoda</taxon>
        <taxon>Podocopa</taxon>
        <taxon>Podocopida</taxon>
        <taxon>Cytherocopina</taxon>
        <taxon>Cytheroidea</taxon>
        <taxon>Cytherideidae</taxon>
        <taxon>Cyprideis</taxon>
    </lineage>
</organism>
<feature type="region of interest" description="Disordered" evidence="3">
    <location>
        <begin position="179"/>
        <end position="201"/>
    </location>
</feature>
<dbReference type="GO" id="GO:0003714">
    <property type="term" value="F:transcription corepressor activity"/>
    <property type="evidence" value="ECO:0007669"/>
    <property type="project" value="InterPro"/>
</dbReference>
<sequence length="595" mass="67996">MQRSATEDSLFNKLKSTSVKAVTDNLRGVSVSDLKEQTRRLSDTIMDKTSVLAKDFQNRSWVLKTSLSRGTEKLQNASEQLQAFIYNDPPRVESQHVLEAFDDIEDEDFPVDSEDTESSYGEEDPIWTKSLFDQLRWPLLLDDVDTSPWRPPPRVLASPMAEEQEEKVLDKFIKIITPSQPIDDNANHSSEMTSENRGNYREFDREEIRRRLAAPLGSEVTSSSKKTLRNRRSASFDCQRNLQICFVNEGAGSDSDGDGPDNEKQALTAKAGPVIAEDVSRAGGFSEHQYRLQWEAKVALAQAGHMAGMQMEVEKRKEKPRAKRWTDEKGSLHSLNLQELKHVLQETKNQIQRDNEELVINDYLALLDVYVVLRGLLCGEGSEHGFKDAEALATLQRKRRGGFWDQRRPLSKVYLVFSDPGFVSVLNVWLGSSEHSMSQKKLNVNAKIKKFEAHINDVLKVELKRVTEERNRAVELSNEYGRLKTFLETVSKEVLPENKPLETRVDLGRNFFAQAVISEPHSVYMRIGYGFHLEMTLDEALRFIRDKREPLLKKQVEFWNQRAAEIKGDIKFITEALRELQGISAVPSPQHRDSF</sequence>
<feature type="compositionally biased region" description="Polar residues" evidence="3">
    <location>
        <begin position="179"/>
        <end position="197"/>
    </location>
</feature>
<dbReference type="GO" id="GO:0030054">
    <property type="term" value="C:cell junction"/>
    <property type="evidence" value="ECO:0007669"/>
    <property type="project" value="TreeGrafter"/>
</dbReference>
<protein>
    <recommendedName>
        <fullName evidence="4">Schwannomin interacting protein 1 C-terminal domain-containing protein</fullName>
    </recommendedName>
</protein>
<feature type="domain" description="Schwannomin interacting protein 1 C-terminal" evidence="4">
    <location>
        <begin position="203"/>
        <end position="269"/>
    </location>
</feature>
<proteinExistence type="inferred from homology"/>
<feature type="domain" description="Schwannomin interacting protein 1 C-terminal" evidence="4">
    <location>
        <begin position="285"/>
        <end position="319"/>
    </location>
</feature>
<dbReference type="Gene3D" id="1.10.287.370">
    <property type="match status" value="1"/>
</dbReference>
<dbReference type="InterPro" id="IPR015649">
    <property type="entry name" value="SCHIP_1_C"/>
</dbReference>
<evidence type="ECO:0000256" key="1">
    <source>
        <dbReference type="ARBA" id="ARBA00007666"/>
    </source>
</evidence>
<dbReference type="CDD" id="cd23158">
    <property type="entry name" value="Prefoldin_UXT"/>
    <property type="match status" value="1"/>
</dbReference>
<name>A0A7R8ZI70_9CRUS</name>
<evidence type="ECO:0000256" key="2">
    <source>
        <dbReference type="ARBA" id="ARBA00023054"/>
    </source>
</evidence>
<dbReference type="PANTHER" id="PTHR13103:SF2">
    <property type="entry name" value="IQCJ-SCHIP1 READTHROUGH TRANSCRIPT PROTEIN-RELATED"/>
    <property type="match status" value="1"/>
</dbReference>
<dbReference type="InterPro" id="IPR009053">
    <property type="entry name" value="Prefoldin"/>
</dbReference>
<dbReference type="GO" id="GO:0000122">
    <property type="term" value="P:negative regulation of transcription by RNA polymerase II"/>
    <property type="evidence" value="ECO:0007669"/>
    <property type="project" value="InterPro"/>
</dbReference>
<dbReference type="PANTHER" id="PTHR13103">
    <property type="entry name" value="SCHWANNOMIN INTERACTING PROTEIN 1"/>
    <property type="match status" value="1"/>
</dbReference>
<dbReference type="InterPro" id="IPR003994">
    <property type="entry name" value="UXT"/>
</dbReference>
<dbReference type="AlphaFoldDB" id="A0A7R8ZI70"/>
<dbReference type="SUPFAM" id="SSF46579">
    <property type="entry name" value="Prefoldin"/>
    <property type="match status" value="1"/>
</dbReference>